<dbReference type="RefSeq" id="WP_111897285.1">
    <property type="nucleotide sequence ID" value="NZ_CP033459.1"/>
</dbReference>
<keyword evidence="1" id="KW-1133">Transmembrane helix</keyword>
<dbReference type="EMBL" id="CP033459">
    <property type="protein sequence ID" value="QFQ12420.1"/>
    <property type="molecule type" value="Genomic_DNA"/>
</dbReference>
<gene>
    <name evidence="2" type="ORF">C7Y71_004980</name>
</gene>
<name>A0A5P8E692_9BACT</name>
<dbReference type="KEGG" id="alq:C7Y71_004980"/>
<sequence>MAHYENIKIPRSEGWKFSRTQGTNGDDYYAKVLINDKGEIDESSYSESYQRRMNPPQVTEKVIHIKETTKKEGCIKKIIKAPFRLLWWIIKQVLIIVSVGMLADWLNDNK</sequence>
<keyword evidence="3" id="KW-1185">Reference proteome</keyword>
<reference evidence="2 3" key="1">
    <citation type="submission" date="2018-11" db="EMBL/GenBank/DDBJ databases">
        <authorList>
            <person name="Na S.W."/>
            <person name="Baik M."/>
        </authorList>
    </citation>
    <scope>NUCLEOTIDE SEQUENCE [LARGE SCALE GENOMIC DNA]</scope>
    <source>
        <strain evidence="2 3">E39</strain>
    </source>
</reference>
<proteinExistence type="predicted"/>
<organism evidence="2 3">
    <name type="scientific">Pseudoprevotella muciniphila</name>
    <dbReference type="NCBI Taxonomy" id="2133944"/>
    <lineage>
        <taxon>Bacteria</taxon>
        <taxon>Pseudomonadati</taxon>
        <taxon>Bacteroidota</taxon>
        <taxon>Bacteroidia</taxon>
        <taxon>Bacteroidales</taxon>
        <taxon>Prevotellaceae</taxon>
        <taxon>Pseudoprevotella</taxon>
    </lineage>
</organism>
<protein>
    <submittedName>
        <fullName evidence="2">Uncharacterized protein</fullName>
    </submittedName>
</protein>
<feature type="transmembrane region" description="Helical" evidence="1">
    <location>
        <begin position="85"/>
        <end position="106"/>
    </location>
</feature>
<dbReference type="AlphaFoldDB" id="A0A5P8E692"/>
<evidence type="ECO:0000256" key="1">
    <source>
        <dbReference type="SAM" id="Phobius"/>
    </source>
</evidence>
<evidence type="ECO:0000313" key="2">
    <source>
        <dbReference type="EMBL" id="QFQ12420.1"/>
    </source>
</evidence>
<accession>A0A5P8E692</accession>
<keyword evidence="1" id="KW-0472">Membrane</keyword>
<evidence type="ECO:0000313" key="3">
    <source>
        <dbReference type="Proteomes" id="UP000249375"/>
    </source>
</evidence>
<keyword evidence="1" id="KW-0812">Transmembrane</keyword>
<dbReference type="Proteomes" id="UP000249375">
    <property type="component" value="Chromosome"/>
</dbReference>